<keyword evidence="1" id="KW-0521">NADP</keyword>
<name>A0A8H4HX39_ASPFM</name>
<sequence length="319" mass="34839">MPSTPPLTSRPVVAIAGATGHLGKHVAAAFLSPPFNAYFSEIIFLSRHDNPPVPSVPESSGGGAVVTVRKYDEDNLPAALEGVDVLVNTIGASGHEFKEKLLRAFPSTGVQVYFPSEFGVDHYVHDFPHGEWDQKKRHFELAGQLIPQVKVCRVFCGLFLEDSIGPWFGFDTVRGRYGSVGSAKSLVSFTGLEDVGKTVASLAAMPLMSIPEVVHIAGDTRSIEEIAKVMEGAGAGPIEITEVDLMKYKEETTGKVSNDPASYLRFLMGENKINHTASGLESDNDLINLQQKTWKWKTMKDLAKSTNGRPWKDFPWPPK</sequence>
<gene>
    <name evidence="4" type="ORF">KXV57_005008</name>
</gene>
<feature type="domain" description="NmrA-like" evidence="3">
    <location>
        <begin position="12"/>
        <end position="244"/>
    </location>
</feature>
<dbReference type="Pfam" id="PF05368">
    <property type="entry name" value="NmrA"/>
    <property type="match status" value="1"/>
</dbReference>
<reference evidence="4" key="1">
    <citation type="submission" date="2021-08" db="EMBL/GenBank/DDBJ databases">
        <title>Global Aspergillus fumigatus from environmental and clinical sources.</title>
        <authorList>
            <person name="Barber A."/>
            <person name="Sae-Ong T."/>
        </authorList>
    </citation>
    <scope>NUCLEOTIDE SEQUENCE</scope>
    <source>
        <strain evidence="4">NRZ-2016-071</strain>
    </source>
</reference>
<protein>
    <recommendedName>
        <fullName evidence="3">NmrA-like domain-containing protein</fullName>
    </recommendedName>
</protein>
<dbReference type="InterPro" id="IPR036291">
    <property type="entry name" value="NAD(P)-bd_dom_sf"/>
</dbReference>
<dbReference type="SUPFAM" id="SSF51735">
    <property type="entry name" value="NAD(P)-binding Rossmann-fold domains"/>
    <property type="match status" value="1"/>
</dbReference>
<dbReference type="GO" id="GO:0016491">
    <property type="term" value="F:oxidoreductase activity"/>
    <property type="evidence" value="ECO:0007669"/>
    <property type="project" value="UniProtKB-KW"/>
</dbReference>
<keyword evidence="2" id="KW-0560">Oxidoreductase</keyword>
<dbReference type="Proteomes" id="UP000813423">
    <property type="component" value="Unassembled WGS sequence"/>
</dbReference>
<proteinExistence type="predicted"/>
<dbReference type="Gene3D" id="3.90.25.10">
    <property type="entry name" value="UDP-galactose 4-epimerase, domain 1"/>
    <property type="match status" value="1"/>
</dbReference>
<dbReference type="InterPro" id="IPR051609">
    <property type="entry name" value="NmrA/Isoflavone_reductase-like"/>
</dbReference>
<evidence type="ECO:0000313" key="4">
    <source>
        <dbReference type="EMBL" id="KAH1906947.1"/>
    </source>
</evidence>
<dbReference type="PANTHER" id="PTHR47706:SF9">
    <property type="entry name" value="NMRA-LIKE DOMAIN-CONTAINING PROTEIN-RELATED"/>
    <property type="match status" value="1"/>
</dbReference>
<evidence type="ECO:0000256" key="2">
    <source>
        <dbReference type="ARBA" id="ARBA00023002"/>
    </source>
</evidence>
<dbReference type="EMBL" id="JAIBSC010000032">
    <property type="protein sequence ID" value="KAH1906947.1"/>
    <property type="molecule type" value="Genomic_DNA"/>
</dbReference>
<evidence type="ECO:0000259" key="3">
    <source>
        <dbReference type="Pfam" id="PF05368"/>
    </source>
</evidence>
<organism evidence="4 5">
    <name type="scientific">Aspergillus fumigatus</name>
    <name type="common">Neosartorya fumigata</name>
    <dbReference type="NCBI Taxonomy" id="746128"/>
    <lineage>
        <taxon>Eukaryota</taxon>
        <taxon>Fungi</taxon>
        <taxon>Dikarya</taxon>
        <taxon>Ascomycota</taxon>
        <taxon>Pezizomycotina</taxon>
        <taxon>Eurotiomycetes</taxon>
        <taxon>Eurotiomycetidae</taxon>
        <taxon>Eurotiales</taxon>
        <taxon>Aspergillaceae</taxon>
        <taxon>Aspergillus</taxon>
        <taxon>Aspergillus subgen. Fumigati</taxon>
    </lineage>
</organism>
<accession>A0A8H4HX39</accession>
<evidence type="ECO:0000256" key="1">
    <source>
        <dbReference type="ARBA" id="ARBA00022857"/>
    </source>
</evidence>
<dbReference type="AlphaFoldDB" id="A0A8H4HX39"/>
<dbReference type="Gene3D" id="3.40.50.720">
    <property type="entry name" value="NAD(P)-binding Rossmann-like Domain"/>
    <property type="match status" value="1"/>
</dbReference>
<dbReference type="InterPro" id="IPR008030">
    <property type="entry name" value="NmrA-like"/>
</dbReference>
<dbReference type="OMA" id="EDSIGPW"/>
<dbReference type="PANTHER" id="PTHR47706">
    <property type="entry name" value="NMRA-LIKE FAMILY PROTEIN"/>
    <property type="match status" value="1"/>
</dbReference>
<comment type="caution">
    <text evidence="4">The sequence shown here is derived from an EMBL/GenBank/DDBJ whole genome shotgun (WGS) entry which is preliminary data.</text>
</comment>
<evidence type="ECO:0000313" key="5">
    <source>
        <dbReference type="Proteomes" id="UP000813423"/>
    </source>
</evidence>